<comment type="function">
    <text evidence="4">Catalyzes the transfer of a methyl group onto N-acetylserotonin, producing melatonin (N-acetyl-5-methoxytryptamine).</text>
</comment>
<keyword evidence="3" id="KW-0949">S-adenosyl-L-methionine</keyword>
<dbReference type="Proteomes" id="UP001652642">
    <property type="component" value="Chromosome 3"/>
</dbReference>
<evidence type="ECO:0000259" key="10">
    <source>
        <dbReference type="Pfam" id="PF00891"/>
    </source>
</evidence>
<dbReference type="PANTHER" id="PTHR43712">
    <property type="entry name" value="PUTATIVE (AFU_ORTHOLOGUE AFUA_4G14580)-RELATED"/>
    <property type="match status" value="1"/>
</dbReference>
<protein>
    <recommendedName>
        <fullName evidence="7">Acetylserotonin O-methyltransferase</fullName>
        <ecNumber evidence="6">2.1.1.4</ecNumber>
    </recommendedName>
    <alternativeName>
        <fullName evidence="8">Hydroxyindole O-methyltransferase</fullName>
    </alternativeName>
</protein>
<feature type="domain" description="O-methyltransferase dimerisation" evidence="11">
    <location>
        <begin position="15"/>
        <end position="96"/>
    </location>
</feature>
<reference evidence="13" key="1">
    <citation type="submission" date="2025-08" db="UniProtKB">
        <authorList>
            <consortium name="RefSeq"/>
        </authorList>
    </citation>
    <scope>IDENTIFICATION</scope>
</reference>
<dbReference type="EC" id="2.1.1.4" evidence="6"/>
<dbReference type="SUPFAM" id="SSF46785">
    <property type="entry name" value="Winged helix' DNA-binding domain"/>
    <property type="match status" value="1"/>
</dbReference>
<evidence type="ECO:0000256" key="7">
    <source>
        <dbReference type="ARBA" id="ARBA00040730"/>
    </source>
</evidence>
<evidence type="ECO:0000256" key="3">
    <source>
        <dbReference type="ARBA" id="ARBA00022691"/>
    </source>
</evidence>
<dbReference type="InterPro" id="IPR036388">
    <property type="entry name" value="WH-like_DNA-bd_sf"/>
</dbReference>
<dbReference type="InterPro" id="IPR029063">
    <property type="entry name" value="SAM-dependent_MTases_sf"/>
</dbReference>
<gene>
    <name evidence="13" type="primary">LOC110090148</name>
</gene>
<evidence type="ECO:0000256" key="4">
    <source>
        <dbReference type="ARBA" id="ARBA00037645"/>
    </source>
</evidence>
<proteinExistence type="predicted"/>
<dbReference type="InterPro" id="IPR016461">
    <property type="entry name" value="COMT-like"/>
</dbReference>
<evidence type="ECO:0000256" key="6">
    <source>
        <dbReference type="ARBA" id="ARBA00039116"/>
    </source>
</evidence>
<dbReference type="GeneID" id="110090148"/>
<dbReference type="PIRSF" id="PIRSF005739">
    <property type="entry name" value="O-mtase"/>
    <property type="match status" value="1"/>
</dbReference>
<keyword evidence="9" id="KW-0471">Melatonin biosynthesis</keyword>
<evidence type="ECO:0000256" key="1">
    <source>
        <dbReference type="ARBA" id="ARBA00022603"/>
    </source>
</evidence>
<evidence type="ECO:0000256" key="2">
    <source>
        <dbReference type="ARBA" id="ARBA00022679"/>
    </source>
</evidence>
<dbReference type="RefSeq" id="XP_072850605.1">
    <property type="nucleotide sequence ID" value="XM_072994504.1"/>
</dbReference>
<dbReference type="Gene3D" id="1.10.10.10">
    <property type="entry name" value="Winged helix-like DNA-binding domain superfamily/Winged helix DNA-binding domain"/>
    <property type="match status" value="1"/>
</dbReference>
<comment type="pathway">
    <text evidence="5">Aromatic compound metabolism; melatonin biosynthesis; melatonin from serotonin: step 1/2.</text>
</comment>
<evidence type="ECO:0000256" key="8">
    <source>
        <dbReference type="ARBA" id="ARBA00043054"/>
    </source>
</evidence>
<evidence type="ECO:0000313" key="13">
    <source>
        <dbReference type="RefSeq" id="XP_072850605.1"/>
    </source>
</evidence>
<evidence type="ECO:0000259" key="11">
    <source>
        <dbReference type="Pfam" id="PF08100"/>
    </source>
</evidence>
<evidence type="ECO:0000313" key="12">
    <source>
        <dbReference type="Proteomes" id="UP001652642"/>
    </source>
</evidence>
<feature type="domain" description="O-methyltransferase C-terminal" evidence="10">
    <location>
        <begin position="119"/>
        <end position="328"/>
    </location>
</feature>
<sequence length="345" mass="38568">MDSIEDFESIQVLHQYQYGLLISKVMFTASELGVFDLLLESGEPLSSGAIAERLGTSPSGMERLLEACVGLKFLRMERKENRSLYGNSALADLYLAKSSPKSQYNFMNLLSENLYPSAQYLTDAVREGTEQLESIYGASSKNCFEVLYRSDERLYRFSRAMDDVWSLCGKEVVSAFDLSNFPLICDVGGAAGTLAKECISLHPNSTAIVFDLPEVVESLKKDPAFSQESWMTFQTGDFFKDPVPEADLYILARILHSWNDEKCIQLLTKLHKACKPGGGVLVVELVLDEDKCGPPEAHLYSMLMLLHNKGKERTSSEYQALFTAAGFKEMQLKKGTLYDTLMGRK</sequence>
<dbReference type="Pfam" id="PF08100">
    <property type="entry name" value="Dimerisation"/>
    <property type="match status" value="1"/>
</dbReference>
<dbReference type="InterPro" id="IPR001077">
    <property type="entry name" value="COMT_C"/>
</dbReference>
<accession>A0ABM5FYX3</accession>
<evidence type="ECO:0000256" key="5">
    <source>
        <dbReference type="ARBA" id="ARBA00037926"/>
    </source>
</evidence>
<dbReference type="SUPFAM" id="SSF53335">
    <property type="entry name" value="S-adenosyl-L-methionine-dependent methyltransferases"/>
    <property type="match status" value="1"/>
</dbReference>
<evidence type="ECO:0000256" key="9">
    <source>
        <dbReference type="ARBA" id="ARBA00043260"/>
    </source>
</evidence>
<dbReference type="Pfam" id="PF00891">
    <property type="entry name" value="Methyltransf_2"/>
    <property type="match status" value="1"/>
</dbReference>
<keyword evidence="12" id="KW-1185">Reference proteome</keyword>
<dbReference type="PROSITE" id="PS51683">
    <property type="entry name" value="SAM_OMT_II"/>
    <property type="match status" value="1"/>
</dbReference>
<dbReference type="Gene3D" id="3.40.50.150">
    <property type="entry name" value="Vaccinia Virus protein VP39"/>
    <property type="match status" value="1"/>
</dbReference>
<dbReference type="InterPro" id="IPR036390">
    <property type="entry name" value="WH_DNA-bd_sf"/>
</dbReference>
<keyword evidence="1" id="KW-0489">Methyltransferase</keyword>
<organism evidence="12 13">
    <name type="scientific">Pogona vitticeps</name>
    <name type="common">central bearded dragon</name>
    <dbReference type="NCBI Taxonomy" id="103695"/>
    <lineage>
        <taxon>Eukaryota</taxon>
        <taxon>Metazoa</taxon>
        <taxon>Chordata</taxon>
        <taxon>Craniata</taxon>
        <taxon>Vertebrata</taxon>
        <taxon>Euteleostomi</taxon>
        <taxon>Lepidosauria</taxon>
        <taxon>Squamata</taxon>
        <taxon>Bifurcata</taxon>
        <taxon>Unidentata</taxon>
        <taxon>Episquamata</taxon>
        <taxon>Toxicofera</taxon>
        <taxon>Iguania</taxon>
        <taxon>Acrodonta</taxon>
        <taxon>Agamidae</taxon>
        <taxon>Amphibolurinae</taxon>
        <taxon>Pogona</taxon>
    </lineage>
</organism>
<dbReference type="PANTHER" id="PTHR43712:SF2">
    <property type="entry name" value="O-METHYLTRANSFERASE CICE"/>
    <property type="match status" value="1"/>
</dbReference>
<name>A0ABM5FYX3_9SAUR</name>
<dbReference type="InterPro" id="IPR012967">
    <property type="entry name" value="COMT_dimerisation"/>
</dbReference>
<keyword evidence="2" id="KW-0808">Transferase</keyword>